<dbReference type="EMBL" id="LR881468">
    <property type="protein sequence ID" value="CAD5324777.1"/>
    <property type="molecule type" value="Genomic_DNA"/>
</dbReference>
<sequence>MVLFLCLMSRTKPPTVDPIFTRDECSTAKSLVISVQYPRLHDPPLSPKGTLGLQLVDFFGVGPLNQLQRHSSIPLDRGHQLDHEVPVLLWLNNHENPVYGAPQVENRSVF</sequence>
<dbReference type="AlphaFoldDB" id="A0A7G2EUZ0"/>
<gene>
    <name evidence="1" type="ORF">AT9943_LOCUS12659</name>
</gene>
<name>A0A7G2EUZ0_ARATH</name>
<evidence type="ECO:0000313" key="2">
    <source>
        <dbReference type="Proteomes" id="UP000516314"/>
    </source>
</evidence>
<proteinExistence type="predicted"/>
<accession>A0A7G2EUZ0</accession>
<organism evidence="1 2">
    <name type="scientific">Arabidopsis thaliana</name>
    <name type="common">Mouse-ear cress</name>
    <dbReference type="NCBI Taxonomy" id="3702"/>
    <lineage>
        <taxon>Eukaryota</taxon>
        <taxon>Viridiplantae</taxon>
        <taxon>Streptophyta</taxon>
        <taxon>Embryophyta</taxon>
        <taxon>Tracheophyta</taxon>
        <taxon>Spermatophyta</taxon>
        <taxon>Magnoliopsida</taxon>
        <taxon>eudicotyledons</taxon>
        <taxon>Gunneridae</taxon>
        <taxon>Pentapetalae</taxon>
        <taxon>rosids</taxon>
        <taxon>malvids</taxon>
        <taxon>Brassicales</taxon>
        <taxon>Brassicaceae</taxon>
        <taxon>Camelineae</taxon>
        <taxon>Arabidopsis</taxon>
    </lineage>
</organism>
<reference evidence="1 2" key="1">
    <citation type="submission" date="2020-09" db="EMBL/GenBank/DDBJ databases">
        <authorList>
            <person name="Ashkenazy H."/>
        </authorList>
    </citation>
    <scope>NUCLEOTIDE SEQUENCE [LARGE SCALE GENOMIC DNA]</scope>
    <source>
        <strain evidence="2">cv. Cdm-0</strain>
    </source>
</reference>
<protein>
    <submittedName>
        <fullName evidence="1">(thale cress) hypothetical protein</fullName>
    </submittedName>
</protein>
<evidence type="ECO:0000313" key="1">
    <source>
        <dbReference type="EMBL" id="CAD5324777.1"/>
    </source>
</evidence>
<dbReference type="Proteomes" id="UP000516314">
    <property type="component" value="Chromosome 3"/>
</dbReference>